<dbReference type="Gene3D" id="4.10.860.10">
    <property type="entry name" value="UVR domain"/>
    <property type="match status" value="1"/>
</dbReference>
<organism evidence="5 6">
    <name type="scientific">Oldenlandia corymbosa var. corymbosa</name>
    <dbReference type="NCBI Taxonomy" id="529605"/>
    <lineage>
        <taxon>Eukaryota</taxon>
        <taxon>Viridiplantae</taxon>
        <taxon>Streptophyta</taxon>
        <taxon>Embryophyta</taxon>
        <taxon>Tracheophyta</taxon>
        <taxon>Spermatophyta</taxon>
        <taxon>Magnoliopsida</taxon>
        <taxon>eudicotyledons</taxon>
        <taxon>Gunneridae</taxon>
        <taxon>Pentapetalae</taxon>
        <taxon>asterids</taxon>
        <taxon>lamiids</taxon>
        <taxon>Gentianales</taxon>
        <taxon>Rubiaceae</taxon>
        <taxon>Rubioideae</taxon>
        <taxon>Spermacoceae</taxon>
        <taxon>Hedyotis-Oldenlandia complex</taxon>
        <taxon>Oldenlandia</taxon>
    </lineage>
</organism>
<dbReference type="Pfam" id="PF02861">
    <property type="entry name" value="Clp_N"/>
    <property type="match status" value="1"/>
</dbReference>
<evidence type="ECO:0000259" key="4">
    <source>
        <dbReference type="SMART" id="SM00382"/>
    </source>
</evidence>
<dbReference type="InterPro" id="IPR003593">
    <property type="entry name" value="AAA+_ATPase"/>
</dbReference>
<keyword evidence="6" id="KW-1185">Reference proteome</keyword>
<dbReference type="Pfam" id="PF17871">
    <property type="entry name" value="AAA_lid_9"/>
    <property type="match status" value="1"/>
</dbReference>
<dbReference type="AlphaFoldDB" id="A0AAV1D427"/>
<dbReference type="CDD" id="cd00009">
    <property type="entry name" value="AAA"/>
    <property type="match status" value="1"/>
</dbReference>
<evidence type="ECO:0000256" key="2">
    <source>
        <dbReference type="ARBA" id="ARBA00022741"/>
    </source>
</evidence>
<evidence type="ECO:0000256" key="3">
    <source>
        <dbReference type="ARBA" id="ARBA00022840"/>
    </source>
</evidence>
<dbReference type="GO" id="GO:0005737">
    <property type="term" value="C:cytoplasm"/>
    <property type="evidence" value="ECO:0007669"/>
    <property type="project" value="TreeGrafter"/>
</dbReference>
<dbReference type="GO" id="GO:0005524">
    <property type="term" value="F:ATP binding"/>
    <property type="evidence" value="ECO:0007669"/>
    <property type="project" value="UniProtKB-KW"/>
</dbReference>
<dbReference type="Pfam" id="PF00004">
    <property type="entry name" value="AAA"/>
    <property type="match status" value="1"/>
</dbReference>
<dbReference type="PANTHER" id="PTHR11638:SF155">
    <property type="entry name" value="CHAPERONE PROTEIN CLPC1, CHLOROPLASTIC-LIKE"/>
    <property type="match status" value="1"/>
</dbReference>
<feature type="domain" description="AAA+ ATPase" evidence="4">
    <location>
        <begin position="296"/>
        <end position="434"/>
    </location>
</feature>
<dbReference type="InterPro" id="IPR003959">
    <property type="entry name" value="ATPase_AAA_core"/>
</dbReference>
<reference evidence="5" key="1">
    <citation type="submission" date="2023-03" db="EMBL/GenBank/DDBJ databases">
        <authorList>
            <person name="Julca I."/>
        </authorList>
    </citation>
    <scope>NUCLEOTIDE SEQUENCE</scope>
</reference>
<proteinExistence type="predicted"/>
<evidence type="ECO:0000256" key="1">
    <source>
        <dbReference type="ARBA" id="ARBA00022737"/>
    </source>
</evidence>
<dbReference type="Gene3D" id="1.10.1780.10">
    <property type="entry name" value="Clp, N-terminal domain"/>
    <property type="match status" value="1"/>
</dbReference>
<accession>A0AAV1D427</accession>
<keyword evidence="2" id="KW-0547">Nucleotide-binding</keyword>
<keyword evidence="3" id="KW-0067">ATP-binding</keyword>
<dbReference type="EMBL" id="OX459121">
    <property type="protein sequence ID" value="CAI9102500.1"/>
    <property type="molecule type" value="Genomic_DNA"/>
</dbReference>
<dbReference type="InterPro" id="IPR004176">
    <property type="entry name" value="Clp_R_N"/>
</dbReference>
<dbReference type="SUPFAM" id="SSF52540">
    <property type="entry name" value="P-loop containing nucleoside triphosphate hydrolases"/>
    <property type="match status" value="1"/>
</dbReference>
<sequence>MARALVQYIGLPCVHPALNFSQSKMIINYASGNSRNSSTTTFPLAANPLRLNLNSFTGLRSAKLAFGSLVVRCGKSFDIEEDYENNTTTTSGSGESHYHRNESFYKAFERINRQSIMVVLLAQEEARRLGHNFVGTEQLLLGLISLGTGIPAEVLKSVGINLKDARLEVEKSIGKGNGVAALGTPFTPLAIRVWENALKEAAQLRDSHIKPEHIFLGLIRLGEGVGVSVIENLGGDFGEIRRLVIGMINKDKKPAPVVLEEYGTDLTALANQGKLDPVIGRQELIGRVIRTLARRSKNIPVLIGEYGVGKTAIVEGLAQRIANGDVPESMQGKKVIKLDIRLLVAQEENREKRVKKLIEEMKQNDEIIVFLDEVRFIGDDAYGVGALDAAAILRPALSRGEIQFVGAASEAQYALYIRDDPTLERHIEPIKVPEPSVDETIEILKGLRQRYETDHNVRYTDESLVAAAKLADECVSDQFLPDKAIDLMDDAGSRVRKCHDQVGEEVKLLEIELERITADKLASVDSEDFEKAIELRDRETELKEALISKERNVVETESAVVVTGMDIRDTLLLDWKIEWENGDIYFLPDSGFHFPDYM</sequence>
<dbReference type="InterPro" id="IPR041546">
    <property type="entry name" value="ClpA/ClpB_AAA_lid"/>
</dbReference>
<dbReference type="PANTHER" id="PTHR11638">
    <property type="entry name" value="ATP-DEPENDENT CLP PROTEASE"/>
    <property type="match status" value="1"/>
</dbReference>
<dbReference type="SMART" id="SM00382">
    <property type="entry name" value="AAA"/>
    <property type="match status" value="1"/>
</dbReference>
<dbReference type="InterPro" id="IPR027417">
    <property type="entry name" value="P-loop_NTPase"/>
</dbReference>
<dbReference type="GO" id="GO:0016887">
    <property type="term" value="F:ATP hydrolysis activity"/>
    <property type="evidence" value="ECO:0007669"/>
    <property type="project" value="InterPro"/>
</dbReference>
<name>A0AAV1D427_OLDCO</name>
<dbReference type="SUPFAM" id="SSF81923">
    <property type="entry name" value="Double Clp-N motif"/>
    <property type="match status" value="1"/>
</dbReference>
<gene>
    <name evidence="5" type="ORF">OLC1_LOCUS11841</name>
</gene>
<dbReference type="Gene3D" id="3.40.50.300">
    <property type="entry name" value="P-loop containing nucleotide triphosphate hydrolases"/>
    <property type="match status" value="1"/>
</dbReference>
<dbReference type="InterPro" id="IPR036628">
    <property type="entry name" value="Clp_N_dom_sf"/>
</dbReference>
<dbReference type="GO" id="GO:0034605">
    <property type="term" value="P:cellular response to heat"/>
    <property type="evidence" value="ECO:0007669"/>
    <property type="project" value="TreeGrafter"/>
</dbReference>
<dbReference type="Gene3D" id="1.10.8.60">
    <property type="match status" value="1"/>
</dbReference>
<protein>
    <submittedName>
        <fullName evidence="5">OLC1v1000781C1</fullName>
    </submittedName>
</protein>
<evidence type="ECO:0000313" key="6">
    <source>
        <dbReference type="Proteomes" id="UP001161247"/>
    </source>
</evidence>
<dbReference type="InterPro" id="IPR050130">
    <property type="entry name" value="ClpA_ClpB"/>
</dbReference>
<evidence type="ECO:0000313" key="5">
    <source>
        <dbReference type="EMBL" id="CAI9102500.1"/>
    </source>
</evidence>
<dbReference type="Proteomes" id="UP001161247">
    <property type="component" value="Chromosome 4"/>
</dbReference>
<keyword evidence="1" id="KW-0677">Repeat</keyword>